<dbReference type="AlphaFoldDB" id="A0A1H4ZSX8"/>
<organism evidence="2 3">
    <name type="scientific">Pseudomonas saponiphila</name>
    <dbReference type="NCBI Taxonomy" id="556534"/>
    <lineage>
        <taxon>Bacteria</taxon>
        <taxon>Pseudomonadati</taxon>
        <taxon>Pseudomonadota</taxon>
        <taxon>Gammaproteobacteria</taxon>
        <taxon>Pseudomonadales</taxon>
        <taxon>Pseudomonadaceae</taxon>
        <taxon>Pseudomonas</taxon>
    </lineage>
</organism>
<reference evidence="3" key="1">
    <citation type="submission" date="2016-10" db="EMBL/GenBank/DDBJ databases">
        <authorList>
            <person name="Varghese N."/>
            <person name="Submissions S."/>
        </authorList>
    </citation>
    <scope>NUCLEOTIDE SEQUENCE [LARGE SCALE GENOMIC DNA]</scope>
    <source>
        <strain evidence="3">DSM 9751</strain>
    </source>
</reference>
<protein>
    <submittedName>
        <fullName evidence="2">Uncharacterized protein</fullName>
    </submittedName>
</protein>
<feature type="region of interest" description="Disordered" evidence="1">
    <location>
        <begin position="1"/>
        <end position="27"/>
    </location>
</feature>
<evidence type="ECO:0000313" key="2">
    <source>
        <dbReference type="EMBL" id="SED32571.1"/>
    </source>
</evidence>
<keyword evidence="3" id="KW-1185">Reference proteome</keyword>
<name>A0A1H4ZSX8_9PSED</name>
<proteinExistence type="predicted"/>
<gene>
    <name evidence="2" type="ORF">SAMN05216178_6791</name>
</gene>
<feature type="compositionally biased region" description="Polar residues" evidence="1">
    <location>
        <begin position="9"/>
        <end position="26"/>
    </location>
</feature>
<evidence type="ECO:0000256" key="1">
    <source>
        <dbReference type="SAM" id="MobiDB-lite"/>
    </source>
</evidence>
<evidence type="ECO:0000313" key="3">
    <source>
        <dbReference type="Proteomes" id="UP000198982"/>
    </source>
</evidence>
<sequence>MGTDVDGSDVSQNVSHRMHSSPSYKTTRWVHHPAGGGLCVKESPMQTKQEQEAKAFAEANESRIAAIRGRLMDAGAAFMRTSIASQLPAMVARKANECLEKHDPAMFGSWLRQAPVGSPGTQEGGMYWSLVDACIFFGDAIGTRWTYLTQEGRSQYLAWVEMFLEEISSIVDVATAEVCDAKL</sequence>
<dbReference type="Proteomes" id="UP000198982">
    <property type="component" value="Unassembled WGS sequence"/>
</dbReference>
<accession>A0A1H4ZSX8</accession>
<dbReference type="EMBL" id="FNTJ01000003">
    <property type="protein sequence ID" value="SED32571.1"/>
    <property type="molecule type" value="Genomic_DNA"/>
</dbReference>